<evidence type="ECO:0000313" key="4">
    <source>
        <dbReference type="EMBL" id="CAB4618676.1"/>
    </source>
</evidence>
<organism evidence="1">
    <name type="scientific">freshwater metagenome</name>
    <dbReference type="NCBI Taxonomy" id="449393"/>
    <lineage>
        <taxon>unclassified sequences</taxon>
        <taxon>metagenomes</taxon>
        <taxon>ecological metagenomes</taxon>
    </lineage>
</organism>
<dbReference type="EMBL" id="CAFBNV010000009">
    <property type="protein sequence ID" value="CAB4959995.1"/>
    <property type="molecule type" value="Genomic_DNA"/>
</dbReference>
<accession>A0A6J6CK24</accession>
<reference evidence="1" key="1">
    <citation type="submission" date="2020-05" db="EMBL/GenBank/DDBJ databases">
        <authorList>
            <person name="Chiriac C."/>
            <person name="Salcher M."/>
            <person name="Ghai R."/>
            <person name="Kavagutti S V."/>
        </authorList>
    </citation>
    <scope>NUCLEOTIDE SEQUENCE</scope>
</reference>
<evidence type="ECO:0000313" key="3">
    <source>
        <dbReference type="EMBL" id="CAB4591345.1"/>
    </source>
</evidence>
<proteinExistence type="predicted"/>
<dbReference type="EMBL" id="CAEZSW010000042">
    <property type="protein sequence ID" value="CAB4551880.1"/>
    <property type="molecule type" value="Genomic_DNA"/>
</dbReference>
<gene>
    <name evidence="1" type="ORF">UFOPK1508_00486</name>
    <name evidence="2" type="ORF">UFOPK1599_00751</name>
    <name evidence="3" type="ORF">UFOPK1798_00457</name>
    <name evidence="4" type="ORF">UFOPK1894_00802</name>
    <name evidence="5" type="ORF">UFOPK2179_00339</name>
    <name evidence="6" type="ORF">UFOPK3883_00217</name>
    <name evidence="7" type="ORF">UFOPK4420_00676</name>
</gene>
<evidence type="ECO:0000313" key="5">
    <source>
        <dbReference type="EMBL" id="CAB4643781.1"/>
    </source>
</evidence>
<evidence type="ECO:0000313" key="6">
    <source>
        <dbReference type="EMBL" id="CAB4959995.1"/>
    </source>
</evidence>
<evidence type="ECO:0000313" key="7">
    <source>
        <dbReference type="EMBL" id="CAB5114381.1"/>
    </source>
</evidence>
<name>A0A6J6CK24_9ZZZZ</name>
<evidence type="ECO:0000313" key="2">
    <source>
        <dbReference type="EMBL" id="CAB4564294.1"/>
    </source>
</evidence>
<dbReference type="EMBL" id="CAFBRU010000076">
    <property type="protein sequence ID" value="CAB5114381.1"/>
    <property type="molecule type" value="Genomic_DNA"/>
</dbReference>
<protein>
    <submittedName>
        <fullName evidence="1">Unannotated protein</fullName>
    </submittedName>
</protein>
<dbReference type="EMBL" id="CAEZTE010000035">
    <property type="protein sequence ID" value="CAB4564294.1"/>
    <property type="molecule type" value="Genomic_DNA"/>
</dbReference>
<evidence type="ECO:0000313" key="1">
    <source>
        <dbReference type="EMBL" id="CAB4551880.1"/>
    </source>
</evidence>
<sequence>MDNSISADQIEIDLAKIKERVKAVNDLPLAEHSAEFERIHAQLQQALTNLDGV</sequence>
<dbReference type="AlphaFoldDB" id="A0A6J6CK24"/>
<dbReference type="EMBL" id="CAEZVA010000070">
    <property type="protein sequence ID" value="CAB4618676.1"/>
    <property type="molecule type" value="Genomic_DNA"/>
</dbReference>
<dbReference type="EMBL" id="CAEZWC010000017">
    <property type="protein sequence ID" value="CAB4643781.1"/>
    <property type="molecule type" value="Genomic_DNA"/>
</dbReference>
<dbReference type="EMBL" id="CAEZUH010000028">
    <property type="protein sequence ID" value="CAB4591345.1"/>
    <property type="molecule type" value="Genomic_DNA"/>
</dbReference>